<dbReference type="OMA" id="WSQVGFQ"/>
<protein>
    <recommendedName>
        <fullName evidence="4">Target of rapamycin complex 2 subunit BIT2</fullName>
    </recommendedName>
</protein>
<feature type="compositionally biased region" description="Low complexity" evidence="1">
    <location>
        <begin position="201"/>
        <end position="222"/>
    </location>
</feature>
<evidence type="ECO:0008006" key="4">
    <source>
        <dbReference type="Google" id="ProtNLM"/>
    </source>
</evidence>
<dbReference type="InterPro" id="IPR013745">
    <property type="entry name" value="Bit61/PRR5"/>
</dbReference>
<feature type="compositionally biased region" description="Polar residues" evidence="1">
    <location>
        <begin position="69"/>
        <end position="78"/>
    </location>
</feature>
<sequence length="561" mass="63709">MSVSNRKRSTTVLPLTPITPNTDFKSQNDHPKVTQQRNERGLGMSRVYSIPAAIVPQTLTHPDDDDINSKNLPKSPNETIPKWTQVGFQSIFQGTERSNPSLKSHHMIVPNADSDISRQRSPFASSSSHSNERLSRYNTRISESDEERLSTNDSIFTFDSSVKETKSNSLFNAARKESASFSEKTSRLFKNGSSHKNKKAIGNTNENNSSSSSINSKTSNGKPNSLSKVARKIFHGKTHRHIRKDENELAMPSSFSKFLHSSIGKHKSPVQFIHNTKGALVDSGKSGYSFNPGSMVNNTNDVSMSLDDEDSFDSANVTILHDFLKNLSSLESNYKLFNAQEVHILAGNIWSIYRNVVVELFKGRKLWHLEAKVEDIDRMLEFYLVLRTEIKNPSSHTRLLSEIEELITSSLFIFENQIVFNYNNESAMNSPLKRLGIIWRIFYEEVFYDVTACLLPLEKSFERNPKYWLDISSDIQSINHLLLKGFRDSIVLPYYQNFIHSHEGASKSFQMYIFSEEEESSISEQDKLTLLQCLGILGTIQGKDRNQIVIEELLEGVRMSI</sequence>
<evidence type="ECO:0000313" key="3">
    <source>
        <dbReference type="Proteomes" id="UP000000689"/>
    </source>
</evidence>
<dbReference type="HOGENOM" id="CLU_037144_0_0_1"/>
<dbReference type="EMBL" id="HE580268">
    <property type="protein sequence ID" value="CCD23509.1"/>
    <property type="molecule type" value="Genomic_DNA"/>
</dbReference>
<dbReference type="KEGG" id="ndi:NDAI_0B04750"/>
<keyword evidence="3" id="KW-1185">Reference proteome</keyword>
<proteinExistence type="predicted"/>
<name>G0W6U8_NAUDC</name>
<dbReference type="GO" id="GO:0031932">
    <property type="term" value="C:TORC2 complex"/>
    <property type="evidence" value="ECO:0007669"/>
    <property type="project" value="EnsemblFungi"/>
</dbReference>
<feature type="region of interest" description="Disordered" evidence="1">
    <location>
        <begin position="113"/>
        <end position="149"/>
    </location>
</feature>
<dbReference type="Proteomes" id="UP000000689">
    <property type="component" value="Chromosome 2"/>
</dbReference>
<feature type="compositionally biased region" description="Low complexity" evidence="1">
    <location>
        <begin position="119"/>
        <end position="129"/>
    </location>
</feature>
<evidence type="ECO:0000313" key="2">
    <source>
        <dbReference type="EMBL" id="CCD23509.1"/>
    </source>
</evidence>
<dbReference type="GO" id="GO:0038203">
    <property type="term" value="P:TORC2 signaling"/>
    <property type="evidence" value="ECO:0007669"/>
    <property type="project" value="TreeGrafter"/>
</dbReference>
<feature type="compositionally biased region" description="Polar residues" evidence="1">
    <location>
        <begin position="10"/>
        <end position="25"/>
    </location>
</feature>
<reference evidence="2 3" key="1">
    <citation type="journal article" date="2011" name="Proc. Natl. Acad. Sci. U.S.A.">
        <title>Evolutionary erosion of yeast sex chromosomes by mating-type switching accidents.</title>
        <authorList>
            <person name="Gordon J.L."/>
            <person name="Armisen D."/>
            <person name="Proux-Wera E."/>
            <person name="Oheigeartaigh S.S."/>
            <person name="Byrne K.P."/>
            <person name="Wolfe K.H."/>
        </authorList>
    </citation>
    <scope>NUCLEOTIDE SEQUENCE [LARGE SCALE GENOMIC DNA]</scope>
    <source>
        <strain evidence="3">ATCC 10597 / BCRC 20456 / CBS 421 / NBRC 0211 / NRRL Y-12639</strain>
    </source>
</reference>
<dbReference type="STRING" id="1071378.G0W6U8"/>
<feature type="region of interest" description="Disordered" evidence="1">
    <location>
        <begin position="55"/>
        <end position="80"/>
    </location>
</feature>
<dbReference type="AlphaFoldDB" id="G0W6U8"/>
<gene>
    <name evidence="2" type="primary">NDAI0B04750</name>
    <name evidence="2" type="ordered locus">NDAI_0B04750</name>
</gene>
<feature type="region of interest" description="Disordered" evidence="1">
    <location>
        <begin position="1"/>
        <end position="42"/>
    </location>
</feature>
<dbReference type="Pfam" id="PF08539">
    <property type="entry name" value="HbrB"/>
    <property type="match status" value="1"/>
</dbReference>
<dbReference type="RefSeq" id="XP_003668752.1">
    <property type="nucleotide sequence ID" value="XM_003668704.1"/>
</dbReference>
<dbReference type="eggNOG" id="ENOG502RZ40">
    <property type="taxonomic scope" value="Eukaryota"/>
</dbReference>
<dbReference type="GeneID" id="11498133"/>
<dbReference type="PANTHER" id="PTHR32428:SF2">
    <property type="entry name" value="TARGET OF RAPAMYCIN COMPLEX 2 SUBUNIT BIT61-RELATED"/>
    <property type="match status" value="1"/>
</dbReference>
<dbReference type="OrthoDB" id="2290221at2759"/>
<dbReference type="PANTHER" id="PTHR32428">
    <property type="entry name" value="TARGET OF RAPAMYCIN COMPLEX 2 SUBUNIT BIT61-RELATED"/>
    <property type="match status" value="1"/>
</dbReference>
<organism evidence="2 3">
    <name type="scientific">Naumovozyma dairenensis (strain ATCC 10597 / BCRC 20456 / CBS 421 / NBRC 0211 / NRRL Y-12639)</name>
    <name type="common">Saccharomyces dairenensis</name>
    <dbReference type="NCBI Taxonomy" id="1071378"/>
    <lineage>
        <taxon>Eukaryota</taxon>
        <taxon>Fungi</taxon>
        <taxon>Dikarya</taxon>
        <taxon>Ascomycota</taxon>
        <taxon>Saccharomycotina</taxon>
        <taxon>Saccharomycetes</taxon>
        <taxon>Saccharomycetales</taxon>
        <taxon>Saccharomycetaceae</taxon>
        <taxon>Naumovozyma</taxon>
    </lineage>
</organism>
<evidence type="ECO:0000256" key="1">
    <source>
        <dbReference type="SAM" id="MobiDB-lite"/>
    </source>
</evidence>
<feature type="region of interest" description="Disordered" evidence="1">
    <location>
        <begin position="173"/>
        <end position="228"/>
    </location>
</feature>
<feature type="compositionally biased region" description="Basic and acidic residues" evidence="1">
    <location>
        <begin position="26"/>
        <end position="40"/>
    </location>
</feature>
<accession>G0W6U8</accession>